<dbReference type="GO" id="GO:0008270">
    <property type="term" value="F:zinc ion binding"/>
    <property type="evidence" value="ECO:0007669"/>
    <property type="project" value="UniProtKB-KW"/>
</dbReference>
<dbReference type="PANTHER" id="PTHR24007">
    <property type="entry name" value="BRCA1-ASSOCIATED PROTEIN"/>
    <property type="match status" value="1"/>
</dbReference>
<evidence type="ECO:0000256" key="1">
    <source>
        <dbReference type="ARBA" id="ARBA00022723"/>
    </source>
</evidence>
<evidence type="ECO:0000256" key="3">
    <source>
        <dbReference type="ARBA" id="ARBA00022833"/>
    </source>
</evidence>
<protein>
    <submittedName>
        <fullName evidence="9">Uncharacterized protein</fullName>
    </submittedName>
</protein>
<evidence type="ECO:0000259" key="8">
    <source>
        <dbReference type="PROSITE" id="PS50271"/>
    </source>
</evidence>
<dbReference type="InterPro" id="IPR001607">
    <property type="entry name" value="Znf_UBP"/>
</dbReference>
<reference evidence="9" key="1">
    <citation type="submission" date="2022-11" db="EMBL/GenBank/DDBJ databases">
        <title>Genome Resource of Sclerotinia nivalis Strain SnTB1, a Plant Pathogen Isolated from American Ginseng.</title>
        <authorList>
            <person name="Fan S."/>
        </authorList>
    </citation>
    <scope>NUCLEOTIDE SEQUENCE</scope>
    <source>
        <strain evidence="9">SnTB1</strain>
    </source>
</reference>
<keyword evidence="5" id="KW-0175">Coiled coil</keyword>
<evidence type="ECO:0000313" key="10">
    <source>
        <dbReference type="Proteomes" id="UP001152300"/>
    </source>
</evidence>
<feature type="domain" description="RING-type" evidence="7">
    <location>
        <begin position="418"/>
        <end position="457"/>
    </location>
</feature>
<dbReference type="InterPro" id="IPR001841">
    <property type="entry name" value="Znf_RING"/>
</dbReference>
<dbReference type="EMBL" id="JAPEIS010000007">
    <property type="protein sequence ID" value="KAJ8064486.1"/>
    <property type="molecule type" value="Genomic_DNA"/>
</dbReference>
<dbReference type="PANTHER" id="PTHR24007:SF7">
    <property type="entry name" value="BRCA1-ASSOCIATED PROTEIN"/>
    <property type="match status" value="1"/>
</dbReference>
<evidence type="ECO:0000259" key="7">
    <source>
        <dbReference type="PROSITE" id="PS50089"/>
    </source>
</evidence>
<dbReference type="SMART" id="SM00290">
    <property type="entry name" value="ZnF_UBP"/>
    <property type="match status" value="1"/>
</dbReference>
<dbReference type="Pfam" id="PF07576">
    <property type="entry name" value="BRAP2"/>
    <property type="match status" value="1"/>
</dbReference>
<dbReference type="PROSITE" id="PS50089">
    <property type="entry name" value="ZF_RING_2"/>
    <property type="match status" value="1"/>
</dbReference>
<dbReference type="OrthoDB" id="273556at2759"/>
<dbReference type="CDD" id="cd16457">
    <property type="entry name" value="RING-H2_BRAP2"/>
    <property type="match status" value="1"/>
</dbReference>
<feature type="domain" description="UBP-type" evidence="8">
    <location>
        <begin position="454"/>
        <end position="565"/>
    </location>
</feature>
<dbReference type="InterPro" id="IPR047243">
    <property type="entry name" value="RING-H2_BRAP2"/>
</dbReference>
<dbReference type="Pfam" id="PF02148">
    <property type="entry name" value="zf-UBP"/>
    <property type="match status" value="1"/>
</dbReference>
<dbReference type="SUPFAM" id="SSF57850">
    <property type="entry name" value="RING/U-box"/>
    <property type="match status" value="2"/>
</dbReference>
<dbReference type="InterPro" id="IPR011422">
    <property type="entry name" value="BRAP2/ETP1_RRM"/>
</dbReference>
<feature type="compositionally biased region" description="Basic and acidic residues" evidence="6">
    <location>
        <begin position="18"/>
        <end position="32"/>
    </location>
</feature>
<feature type="compositionally biased region" description="Low complexity" evidence="6">
    <location>
        <begin position="43"/>
        <end position="55"/>
    </location>
</feature>
<dbReference type="GO" id="GO:0005737">
    <property type="term" value="C:cytoplasm"/>
    <property type="evidence" value="ECO:0007669"/>
    <property type="project" value="TreeGrafter"/>
</dbReference>
<evidence type="ECO:0000256" key="2">
    <source>
        <dbReference type="ARBA" id="ARBA00022771"/>
    </source>
</evidence>
<dbReference type="CDD" id="cd12717">
    <property type="entry name" value="RRM_ETP1"/>
    <property type="match status" value="1"/>
</dbReference>
<dbReference type="Proteomes" id="UP001152300">
    <property type="component" value="Unassembled WGS sequence"/>
</dbReference>
<dbReference type="SMART" id="SM00184">
    <property type="entry name" value="RING"/>
    <property type="match status" value="1"/>
</dbReference>
<evidence type="ECO:0000256" key="5">
    <source>
        <dbReference type="SAM" id="Coils"/>
    </source>
</evidence>
<keyword evidence="2 4" id="KW-0863">Zinc-finger</keyword>
<feature type="compositionally biased region" description="Polar residues" evidence="6">
    <location>
        <begin position="77"/>
        <end position="106"/>
    </location>
</feature>
<evidence type="ECO:0000313" key="9">
    <source>
        <dbReference type="EMBL" id="KAJ8064486.1"/>
    </source>
</evidence>
<organism evidence="9 10">
    <name type="scientific">Sclerotinia nivalis</name>
    <dbReference type="NCBI Taxonomy" id="352851"/>
    <lineage>
        <taxon>Eukaryota</taxon>
        <taxon>Fungi</taxon>
        <taxon>Dikarya</taxon>
        <taxon>Ascomycota</taxon>
        <taxon>Pezizomycotina</taxon>
        <taxon>Leotiomycetes</taxon>
        <taxon>Helotiales</taxon>
        <taxon>Sclerotiniaceae</taxon>
        <taxon>Sclerotinia</taxon>
    </lineage>
</organism>
<feature type="compositionally biased region" description="Acidic residues" evidence="6">
    <location>
        <begin position="742"/>
        <end position="753"/>
    </location>
</feature>
<accession>A0A9X0DI89</accession>
<name>A0A9X0DI89_9HELO</name>
<evidence type="ECO:0000256" key="4">
    <source>
        <dbReference type="PROSITE-ProRule" id="PRU00502"/>
    </source>
</evidence>
<keyword evidence="3" id="KW-0862">Zinc</keyword>
<feature type="coiled-coil region" evidence="5">
    <location>
        <begin position="703"/>
        <end position="730"/>
    </location>
</feature>
<dbReference type="Gene3D" id="3.30.40.10">
    <property type="entry name" value="Zinc/RING finger domain, C3HC4 (zinc finger)"/>
    <property type="match status" value="2"/>
</dbReference>
<dbReference type="InterPro" id="IPR013083">
    <property type="entry name" value="Znf_RING/FYVE/PHD"/>
</dbReference>
<feature type="region of interest" description="Disordered" evidence="6">
    <location>
        <begin position="741"/>
        <end position="773"/>
    </location>
</feature>
<comment type="caution">
    <text evidence="9">The sequence shown here is derived from an EMBL/GenBank/DDBJ whole genome shotgun (WGS) entry which is preliminary data.</text>
</comment>
<proteinExistence type="predicted"/>
<sequence>MPSYFYHIKFELYPLPDSDPKKVSKRERERDIWIPGEGTDIFGSDTSSSSVAGSAWPTHKPVAWEQDRRGKGGTGSSNGSEPERNTGNITKEASDQTRAGSTQGAQNGAIDPGVRKGGVIDCGPSRRIRPEDSENLVILSTAKDSQLEIAPPSASLVDKKRDLRTSKKDWRFGRVRIESLDMNGVRGYHGRGKGSQSGIVGVNAGMEPVGGKVTKARFEELHTKSENGLDLKNTEVGWGVVHLYREGEETPGLMGVEVYNADTVASPTNIAGNSELSETVDKDGAEDCTILCIPAVPSYLTPRDFLGFVGEKTMYEVSHFRMVMTGRMNRYMVLMKFKDGNVARKWRAEWDGRVFNSMEPETCHVMFIKSITFQTPASSRSNTSFPELSHDPFTPTPIQSNLKPFPPPTPNLVELPTCPVCLERMDDTTGLFTILCQHVFHCACLEKWRGTGCPVCRHTNPSLALASQHSSSTYDPDNPPFGSGEASLCSICDCTDDLWICLICGNVGCGRYKGGHAKEHWKDSAHNFALEIETQHVWDYAGDIWVHRLIRDKGDNSKVIELPSSRSRGTLAPAEDMDMVPREKLENAGLEFTHLLTSQLESQRVYFEELVGKAVAKASAASEKAIIASRDAENALSKLGELEEKYHKLSTDTLPNLEKELEREKRKAEKAQEIARGMGKSLREEKKVSEGLMERIGFVNEGVRKKEEEIRGLREECEELREANRDLMVMISGREKIREMEEMGELGEGEAEEAGVSLGEGERKKKGKGKGRK</sequence>
<keyword evidence="10" id="KW-1185">Reference proteome</keyword>
<feature type="region of interest" description="Disordered" evidence="6">
    <location>
        <begin position="14"/>
        <end position="134"/>
    </location>
</feature>
<dbReference type="GO" id="GO:0007265">
    <property type="term" value="P:Ras protein signal transduction"/>
    <property type="evidence" value="ECO:0007669"/>
    <property type="project" value="TreeGrafter"/>
</dbReference>
<dbReference type="GO" id="GO:0016567">
    <property type="term" value="P:protein ubiquitination"/>
    <property type="evidence" value="ECO:0007669"/>
    <property type="project" value="TreeGrafter"/>
</dbReference>
<feature type="compositionally biased region" description="Basic residues" evidence="6">
    <location>
        <begin position="764"/>
        <end position="773"/>
    </location>
</feature>
<dbReference type="InterPro" id="IPR034931">
    <property type="entry name" value="ETP1_RRM"/>
</dbReference>
<dbReference type="GO" id="GO:0061630">
    <property type="term" value="F:ubiquitin protein ligase activity"/>
    <property type="evidence" value="ECO:0007669"/>
    <property type="project" value="TreeGrafter"/>
</dbReference>
<feature type="coiled-coil region" evidence="5">
    <location>
        <begin position="632"/>
        <end position="678"/>
    </location>
</feature>
<dbReference type="PROSITE" id="PS50271">
    <property type="entry name" value="ZF_UBP"/>
    <property type="match status" value="1"/>
</dbReference>
<dbReference type="Pfam" id="PF13639">
    <property type="entry name" value="zf-RING_2"/>
    <property type="match status" value="1"/>
</dbReference>
<dbReference type="AlphaFoldDB" id="A0A9X0DI89"/>
<evidence type="ECO:0000256" key="6">
    <source>
        <dbReference type="SAM" id="MobiDB-lite"/>
    </source>
</evidence>
<keyword evidence="1" id="KW-0479">Metal-binding</keyword>
<gene>
    <name evidence="9" type="ORF">OCU04_006820</name>
</gene>